<organism evidence="2 3">
    <name type="scientific">Clostridium scindens (strain JCM 10418 / VPI 12708)</name>
    <dbReference type="NCBI Taxonomy" id="29347"/>
    <lineage>
        <taxon>Bacteria</taxon>
        <taxon>Bacillati</taxon>
        <taxon>Bacillota</taxon>
        <taxon>Clostridia</taxon>
        <taxon>Lachnospirales</taxon>
        <taxon>Lachnospiraceae</taxon>
    </lineage>
</organism>
<dbReference type="Proteomes" id="UP000462363">
    <property type="component" value="Unassembled WGS sequence"/>
</dbReference>
<evidence type="ECO:0000256" key="1">
    <source>
        <dbReference type="SAM" id="MobiDB-lite"/>
    </source>
</evidence>
<dbReference type="AlphaFoldDB" id="A0A844FBP1"/>
<evidence type="ECO:0000313" key="3">
    <source>
        <dbReference type="Proteomes" id="UP000462363"/>
    </source>
</evidence>
<feature type="region of interest" description="Disordered" evidence="1">
    <location>
        <begin position="272"/>
        <end position="293"/>
    </location>
</feature>
<reference evidence="2 3" key="1">
    <citation type="submission" date="2019-08" db="EMBL/GenBank/DDBJ databases">
        <title>In-depth cultivation of the pig gut microbiome towards novel bacterial diversity and tailored functional studies.</title>
        <authorList>
            <person name="Wylensek D."/>
            <person name="Hitch T.C.A."/>
            <person name="Clavel T."/>
        </authorList>
    </citation>
    <scope>NUCLEOTIDE SEQUENCE [LARGE SCALE GENOMIC DNA]</scope>
    <source>
        <strain evidence="2 3">BL-389-WT-3D</strain>
    </source>
</reference>
<proteinExistence type="predicted"/>
<dbReference type="RefSeq" id="WP_154323089.1">
    <property type="nucleotide sequence ID" value="NZ_CAMAAA010000003.1"/>
</dbReference>
<comment type="caution">
    <text evidence="2">The sequence shown here is derived from an EMBL/GenBank/DDBJ whole genome shotgun (WGS) entry which is preliminary data.</text>
</comment>
<evidence type="ECO:0000313" key="2">
    <source>
        <dbReference type="EMBL" id="MSS40089.1"/>
    </source>
</evidence>
<protein>
    <submittedName>
        <fullName evidence="2">Uncharacterized protein</fullName>
    </submittedName>
</protein>
<dbReference type="EMBL" id="VUMB01000011">
    <property type="protein sequence ID" value="MSS40089.1"/>
    <property type="molecule type" value="Genomic_DNA"/>
</dbReference>
<dbReference type="Pfam" id="PF12994">
    <property type="entry name" value="DUF3878"/>
    <property type="match status" value="1"/>
</dbReference>
<accession>A0A844FBP1</accession>
<name>A0A844FBP1_CLOSV</name>
<gene>
    <name evidence="2" type="ORF">FYJ37_06930</name>
</gene>
<dbReference type="InterPro" id="IPR024538">
    <property type="entry name" value="DUF3878"/>
</dbReference>
<sequence>MIHEDSERQYFSGGIEGLPKAFGRLDMEESIHCYQYHQIGHFWVKGQEQWRQLAYMIGTIYDKYEYPGEKVLSRKEKELLRLMEFAPFREWSPINESLEDRYPATYEGIERMMALSKEAGDNSYARLLRICRKHPSKRIEHFLSRRLLSHKREKLYVLIWHKLKAASEAYDKRDYGSSQNEDIKTKRRVIDSRLQSEGYSGKYPEYRKGDVQIIVTEEHPFTIMESEEFVFRTQFMVSKCIKPVKGGRNSGFFTGWGRQGKVEDTLEASLREADRMGQTKPRAHQEAVKGEDR</sequence>